<evidence type="ECO:0000259" key="7">
    <source>
        <dbReference type="SMART" id="SM00790"/>
    </source>
</evidence>
<evidence type="ECO:0000256" key="3">
    <source>
        <dbReference type="ARBA" id="ARBA00022485"/>
    </source>
</evidence>
<dbReference type="SMART" id="SM00790">
    <property type="entry name" value="AFOR_N"/>
    <property type="match status" value="1"/>
</dbReference>
<gene>
    <name evidence="8" type="ORF">H8D96_14805</name>
</gene>
<dbReference type="InterPro" id="IPR051919">
    <property type="entry name" value="W-dependent_AOR"/>
</dbReference>
<dbReference type="InterPro" id="IPR036021">
    <property type="entry name" value="Tungsten_al_ferr_oxy-like_C"/>
</dbReference>
<evidence type="ECO:0000313" key="8">
    <source>
        <dbReference type="EMBL" id="MBC8433176.1"/>
    </source>
</evidence>
<evidence type="ECO:0000256" key="1">
    <source>
        <dbReference type="ARBA" id="ARBA00001966"/>
    </source>
</evidence>
<dbReference type="Gene3D" id="1.10.569.10">
    <property type="entry name" value="Aldehyde Ferredoxin Oxidoreductase Protein, subunit A, domain 2"/>
    <property type="match status" value="1"/>
</dbReference>
<proteinExistence type="inferred from homology"/>
<evidence type="ECO:0000256" key="5">
    <source>
        <dbReference type="ARBA" id="ARBA00023004"/>
    </source>
</evidence>
<dbReference type="SUPFAM" id="SSF48310">
    <property type="entry name" value="Aldehyde ferredoxin oxidoreductase, C-terminal domains"/>
    <property type="match status" value="1"/>
</dbReference>
<evidence type="ECO:0000256" key="6">
    <source>
        <dbReference type="ARBA" id="ARBA00023014"/>
    </source>
</evidence>
<sequence length="625" mass="71027">MESHQKVLLIDAATAFYRINRFTVGEPFFGPIDLGLHLAGRYRSLNIGTGLLAGSIFPGSNRLIFNGFSPCWTGFYVSSMGGAGLVFDNLGVNMISIVNRASIPSILYLNRDGGEEVEVRIEPVQIQKVWQEGRRGIYALMDYTFERFGDYYSNAPRILAVGPASAVTDFGAVASVPISKGKLGFADTWAGRGGFGSKLLQEHGIAAIIYGGTFITEDFRDRKVADQWFIDKYQKRLAAKDLEATTKYRFDPDFKTGGTLGVNFATLAGNMVSFNYRSIYMSEKERLDIHDKFILNHYLKQFNEETIIPKKQKTCGEPCVAVCKKMHGKYKKDYEPYQVMGPLSGIFDQRAAEKLNHRADIYGFDAISVGGVIAWLMECLHEGYLTPKELGVKQIPVFSHKDFNIAADSMHNADIGIALLDSIIENRNSINLKEGARKFARRLSRDKGKQILDAFVYNAYARNGWMVPNQYWTPGVLSPMPIMGKYYMYYGKDFLPPRDLGRKNADRFQKELIMDNLGMCRFHRGWAEEMIPDILESLYGLKKKFLKTISETASRINGRNSSVFWESDRNIDLIYTFLKRKQTVEDNNDAELAQWIKRFEADKKEAALNFWYETHKGIHESLKEY</sequence>
<comment type="similarity">
    <text evidence="2">Belongs to the AOR/FOR family.</text>
</comment>
<dbReference type="InterPro" id="IPR013983">
    <property type="entry name" value="Ald_Fedxn_OxRdtase_N"/>
</dbReference>
<dbReference type="Proteomes" id="UP000605201">
    <property type="component" value="Unassembled WGS sequence"/>
</dbReference>
<evidence type="ECO:0000313" key="9">
    <source>
        <dbReference type="Proteomes" id="UP000605201"/>
    </source>
</evidence>
<dbReference type="EMBL" id="JACNIG010000277">
    <property type="protein sequence ID" value="MBC8433176.1"/>
    <property type="molecule type" value="Genomic_DNA"/>
</dbReference>
<dbReference type="GO" id="GO:0046872">
    <property type="term" value="F:metal ion binding"/>
    <property type="evidence" value="ECO:0007669"/>
    <property type="project" value="UniProtKB-KW"/>
</dbReference>
<comment type="caution">
    <text evidence="8">The sequence shown here is derived from an EMBL/GenBank/DDBJ whole genome shotgun (WGS) entry which is preliminary data.</text>
</comment>
<dbReference type="PANTHER" id="PTHR30038:SF7">
    <property type="entry name" value="TUNGSTEN-CONTAINING GLYCERALDEHYDE-3-PHOSPHATE:FERREDOXIN OXIDOREDUCTASE"/>
    <property type="match status" value="1"/>
</dbReference>
<dbReference type="AlphaFoldDB" id="A0A8J6TN44"/>
<feature type="domain" description="Aldehyde ferredoxin oxidoreductase N-terminal" evidence="7">
    <location>
        <begin position="4"/>
        <end position="213"/>
    </location>
</feature>
<dbReference type="InterPro" id="IPR036503">
    <property type="entry name" value="Ald_Fedxn_OxRdtase_N_sf"/>
</dbReference>
<keyword evidence="5" id="KW-0408">Iron</keyword>
<dbReference type="GO" id="GO:0051539">
    <property type="term" value="F:4 iron, 4 sulfur cluster binding"/>
    <property type="evidence" value="ECO:0007669"/>
    <property type="project" value="UniProtKB-KW"/>
</dbReference>
<evidence type="ECO:0000256" key="2">
    <source>
        <dbReference type="ARBA" id="ARBA00011032"/>
    </source>
</evidence>
<dbReference type="GO" id="GO:0009055">
    <property type="term" value="F:electron transfer activity"/>
    <property type="evidence" value="ECO:0007669"/>
    <property type="project" value="InterPro"/>
</dbReference>
<organism evidence="8 9">
    <name type="scientific">Candidatus Desulfatibia vada</name>
    <dbReference type="NCBI Taxonomy" id="2841696"/>
    <lineage>
        <taxon>Bacteria</taxon>
        <taxon>Pseudomonadati</taxon>
        <taxon>Thermodesulfobacteriota</taxon>
        <taxon>Desulfobacteria</taxon>
        <taxon>Desulfobacterales</taxon>
        <taxon>Desulfobacterales incertae sedis</taxon>
        <taxon>Candidatus Desulfatibia</taxon>
    </lineage>
</organism>
<dbReference type="Pfam" id="PF01314">
    <property type="entry name" value="AFOR_C"/>
    <property type="match status" value="1"/>
</dbReference>
<keyword evidence="4" id="KW-0479">Metal-binding</keyword>
<dbReference type="InterPro" id="IPR001203">
    <property type="entry name" value="OxRdtase_Ald_Fedxn_C"/>
</dbReference>
<name>A0A8J6TN44_9BACT</name>
<dbReference type="InterPro" id="IPR013984">
    <property type="entry name" value="Ald_Fedxn_OxRdtase_dom2"/>
</dbReference>
<reference evidence="8 9" key="1">
    <citation type="submission" date="2020-08" db="EMBL/GenBank/DDBJ databases">
        <title>Bridging the membrane lipid divide: bacteria of the FCB group superphylum have the potential to synthesize archaeal ether lipids.</title>
        <authorList>
            <person name="Villanueva L."/>
            <person name="Von Meijenfeldt F.A.B."/>
            <person name="Westbye A.B."/>
            <person name="Yadav S."/>
            <person name="Hopmans E.C."/>
            <person name="Dutilh B.E."/>
            <person name="Sinninghe Damste J.S."/>
        </authorList>
    </citation>
    <scope>NUCLEOTIDE SEQUENCE [LARGE SCALE GENOMIC DNA]</scope>
    <source>
        <strain evidence="8">NIOZ-UU17</strain>
    </source>
</reference>
<dbReference type="GO" id="GO:0016625">
    <property type="term" value="F:oxidoreductase activity, acting on the aldehyde or oxo group of donors, iron-sulfur protein as acceptor"/>
    <property type="evidence" value="ECO:0007669"/>
    <property type="project" value="InterPro"/>
</dbReference>
<dbReference type="PANTHER" id="PTHR30038">
    <property type="entry name" value="ALDEHYDE FERREDOXIN OXIDOREDUCTASE"/>
    <property type="match status" value="1"/>
</dbReference>
<dbReference type="Pfam" id="PF02730">
    <property type="entry name" value="AFOR_N"/>
    <property type="match status" value="1"/>
</dbReference>
<dbReference type="SUPFAM" id="SSF56228">
    <property type="entry name" value="Aldehyde ferredoxin oxidoreductase, N-terminal domain"/>
    <property type="match status" value="1"/>
</dbReference>
<protein>
    <submittedName>
        <fullName evidence="8">Aldehyde ferredoxin oxidoreductase</fullName>
    </submittedName>
</protein>
<comment type="cofactor">
    <cofactor evidence="1">
        <name>[4Fe-4S] cluster</name>
        <dbReference type="ChEBI" id="CHEBI:49883"/>
    </cofactor>
</comment>
<dbReference type="Gene3D" id="3.60.9.10">
    <property type="entry name" value="Aldehyde ferredoxin oxidoreductase, N-terminal domain"/>
    <property type="match status" value="1"/>
</dbReference>
<keyword evidence="3" id="KW-0004">4Fe-4S</keyword>
<keyword evidence="6" id="KW-0411">Iron-sulfur</keyword>
<evidence type="ECO:0000256" key="4">
    <source>
        <dbReference type="ARBA" id="ARBA00022723"/>
    </source>
</evidence>
<accession>A0A8J6TN44</accession>